<feature type="domain" description="N-acetyltransferase" evidence="1">
    <location>
        <begin position="6"/>
        <end position="170"/>
    </location>
</feature>
<keyword evidence="2" id="KW-0687">Ribonucleoprotein</keyword>
<dbReference type="InterPro" id="IPR016181">
    <property type="entry name" value="Acyl_CoA_acyltransferase"/>
</dbReference>
<proteinExistence type="predicted"/>
<keyword evidence="2" id="KW-0689">Ribosomal protein</keyword>
<evidence type="ECO:0000313" key="2">
    <source>
        <dbReference type="EMBL" id="MBB3891129.1"/>
    </source>
</evidence>
<gene>
    <name evidence="2" type="ORF">GGQ61_001846</name>
</gene>
<dbReference type="InterPro" id="IPR000182">
    <property type="entry name" value="GNAT_dom"/>
</dbReference>
<dbReference type="Proteomes" id="UP000530564">
    <property type="component" value="Unassembled WGS sequence"/>
</dbReference>
<dbReference type="GO" id="GO:0016747">
    <property type="term" value="F:acyltransferase activity, transferring groups other than amino-acyl groups"/>
    <property type="evidence" value="ECO:0007669"/>
    <property type="project" value="InterPro"/>
</dbReference>
<comment type="caution">
    <text evidence="2">The sequence shown here is derived from an EMBL/GenBank/DDBJ whole genome shotgun (WGS) entry which is preliminary data.</text>
</comment>
<dbReference type="CDD" id="cd04301">
    <property type="entry name" value="NAT_SF"/>
    <property type="match status" value="1"/>
</dbReference>
<name>A0A839ZZH7_9CAUL</name>
<sequence>MTEKRASLRPLTFADMPAVAALQLIAFDPLFHEPQDILASRLTIAPNLCWGAFDGDELRAYILSHPWPAASPPPIGTTLKPPAASDNWFVHDLAIGPAARGLGLGRDLVASASGAALAAGLVRGDLVAVQGAWRFWEKLGYAVQDGLEEPLRSKVTGYGEDARYMTADLTALKVR</sequence>
<dbReference type="GO" id="GO:0005840">
    <property type="term" value="C:ribosome"/>
    <property type="evidence" value="ECO:0007669"/>
    <property type="project" value="UniProtKB-KW"/>
</dbReference>
<dbReference type="RefSeq" id="WP_183771734.1">
    <property type="nucleotide sequence ID" value="NZ_JACIDK010000002.1"/>
</dbReference>
<dbReference type="Gene3D" id="3.40.630.30">
    <property type="match status" value="1"/>
</dbReference>
<dbReference type="EMBL" id="JACIDK010000002">
    <property type="protein sequence ID" value="MBB3891129.1"/>
    <property type="molecule type" value="Genomic_DNA"/>
</dbReference>
<evidence type="ECO:0000313" key="3">
    <source>
        <dbReference type="Proteomes" id="UP000530564"/>
    </source>
</evidence>
<reference evidence="2 3" key="1">
    <citation type="submission" date="2020-08" db="EMBL/GenBank/DDBJ databases">
        <title>Genomic Encyclopedia of Type Strains, Phase IV (KMG-IV): sequencing the most valuable type-strain genomes for metagenomic binning, comparative biology and taxonomic classification.</title>
        <authorList>
            <person name="Goeker M."/>
        </authorList>
    </citation>
    <scope>NUCLEOTIDE SEQUENCE [LARGE SCALE GENOMIC DNA]</scope>
    <source>
        <strain evidence="2 3">DSM 21793</strain>
    </source>
</reference>
<dbReference type="AlphaFoldDB" id="A0A839ZZH7"/>
<accession>A0A839ZZH7</accession>
<protein>
    <submittedName>
        <fullName evidence="2">Ribosomal protein S18 acetylase RimI-like enzyme</fullName>
    </submittedName>
</protein>
<evidence type="ECO:0000259" key="1">
    <source>
        <dbReference type="PROSITE" id="PS51186"/>
    </source>
</evidence>
<keyword evidence="3" id="KW-1185">Reference proteome</keyword>
<dbReference type="Pfam" id="PF00583">
    <property type="entry name" value="Acetyltransf_1"/>
    <property type="match status" value="1"/>
</dbReference>
<dbReference type="SUPFAM" id="SSF55729">
    <property type="entry name" value="Acyl-CoA N-acyltransferases (Nat)"/>
    <property type="match status" value="1"/>
</dbReference>
<dbReference type="PROSITE" id="PS51186">
    <property type="entry name" value="GNAT"/>
    <property type="match status" value="1"/>
</dbReference>
<organism evidence="2 3">
    <name type="scientific">Phenylobacterium haematophilum</name>
    <dbReference type="NCBI Taxonomy" id="98513"/>
    <lineage>
        <taxon>Bacteria</taxon>
        <taxon>Pseudomonadati</taxon>
        <taxon>Pseudomonadota</taxon>
        <taxon>Alphaproteobacteria</taxon>
        <taxon>Caulobacterales</taxon>
        <taxon>Caulobacteraceae</taxon>
        <taxon>Phenylobacterium</taxon>
    </lineage>
</organism>